<dbReference type="Proteomes" id="UP001290861">
    <property type="component" value="Unassembled WGS sequence"/>
</dbReference>
<evidence type="ECO:0000313" key="2">
    <source>
        <dbReference type="EMBL" id="MDZ8117332.1"/>
    </source>
</evidence>
<sequence length="254" mass="29442">MNAVVVIPLYKEEPSEDEMLSLRQCFSVLGNHDIVFLAPEGLSLNKYMDIGSPARVESFDSGYFDSIDDYNRLLRSECFYAAFVKYQYMLIYQLDCYVFRDELLDWCSYGLSYVGPPWLNYDFLKESNNPLKYIPGIGSFLASVGNGGFSLRNVQLHRDLARKYALLSKVMRVNEDLFWCSIVSRLEKKYRLPSVEMALNFAFELEPRWSFKQCNSRLPFGCHAWKKYDAGFWAAHIPVNGVLHADEQCHFCDV</sequence>
<keyword evidence="3" id="KW-1185">Reference proteome</keyword>
<proteinExistence type="predicted"/>
<dbReference type="InterPro" id="IPR043729">
    <property type="entry name" value="DUF5672"/>
</dbReference>
<evidence type="ECO:0000313" key="3">
    <source>
        <dbReference type="Proteomes" id="UP001290861"/>
    </source>
</evidence>
<gene>
    <name evidence="2" type="ORF">P9H32_01725</name>
</gene>
<dbReference type="Pfam" id="PF18922">
    <property type="entry name" value="DUF5672"/>
    <property type="match status" value="1"/>
</dbReference>
<organism evidence="2 3">
    <name type="scientific">Pontiella agarivorans</name>
    <dbReference type="NCBI Taxonomy" id="3038953"/>
    <lineage>
        <taxon>Bacteria</taxon>
        <taxon>Pseudomonadati</taxon>
        <taxon>Kiritimatiellota</taxon>
        <taxon>Kiritimatiellia</taxon>
        <taxon>Kiritimatiellales</taxon>
        <taxon>Pontiellaceae</taxon>
        <taxon>Pontiella</taxon>
    </lineage>
</organism>
<feature type="domain" description="DUF5672" evidence="1">
    <location>
        <begin position="55"/>
        <end position="223"/>
    </location>
</feature>
<dbReference type="RefSeq" id="WP_322607133.1">
    <property type="nucleotide sequence ID" value="NZ_JARVCO010000002.1"/>
</dbReference>
<protein>
    <submittedName>
        <fullName evidence="2">DUF5672 family protein</fullName>
    </submittedName>
</protein>
<evidence type="ECO:0000259" key="1">
    <source>
        <dbReference type="Pfam" id="PF18922"/>
    </source>
</evidence>
<reference evidence="2 3" key="1">
    <citation type="journal article" date="2024" name="Appl. Environ. Microbiol.">
        <title>Pontiella agarivorans sp. nov., a novel marine anaerobic bacterium capable of degrading macroalgal polysaccharides and fixing nitrogen.</title>
        <authorList>
            <person name="Liu N."/>
            <person name="Kivenson V."/>
            <person name="Peng X."/>
            <person name="Cui Z."/>
            <person name="Lankiewicz T.S."/>
            <person name="Gosselin K.M."/>
            <person name="English C.J."/>
            <person name="Blair E.M."/>
            <person name="O'Malley M.A."/>
            <person name="Valentine D.L."/>
        </authorList>
    </citation>
    <scope>NUCLEOTIDE SEQUENCE [LARGE SCALE GENOMIC DNA]</scope>
    <source>
        <strain evidence="2 3">NLcol2</strain>
    </source>
</reference>
<dbReference type="EMBL" id="JARVCO010000002">
    <property type="protein sequence ID" value="MDZ8117332.1"/>
    <property type="molecule type" value="Genomic_DNA"/>
</dbReference>
<accession>A0ABU5MT72</accession>
<comment type="caution">
    <text evidence="2">The sequence shown here is derived from an EMBL/GenBank/DDBJ whole genome shotgun (WGS) entry which is preliminary data.</text>
</comment>
<name>A0ABU5MT72_9BACT</name>